<name>A0A372IPJ4_9BACT</name>
<evidence type="ECO:0000256" key="4">
    <source>
        <dbReference type="ARBA" id="ARBA00022759"/>
    </source>
</evidence>
<dbReference type="SUPFAM" id="SSF54786">
    <property type="entry name" value="YcfA/nrd intein domain"/>
    <property type="match status" value="1"/>
</dbReference>
<dbReference type="PANTHER" id="PTHR34873">
    <property type="entry name" value="SSR1766 PROTEIN"/>
    <property type="match status" value="1"/>
</dbReference>
<keyword evidence="3" id="KW-0540">Nuclease</keyword>
<dbReference type="GO" id="GO:0004519">
    <property type="term" value="F:endonuclease activity"/>
    <property type="evidence" value="ECO:0007669"/>
    <property type="project" value="UniProtKB-KW"/>
</dbReference>
<evidence type="ECO:0000256" key="7">
    <source>
        <dbReference type="ARBA" id="ARBA00023016"/>
    </source>
</evidence>
<evidence type="ECO:0000256" key="3">
    <source>
        <dbReference type="ARBA" id="ARBA00022722"/>
    </source>
</evidence>
<evidence type="ECO:0000313" key="8">
    <source>
        <dbReference type="EMBL" id="RFU16804.1"/>
    </source>
</evidence>
<keyword evidence="4" id="KW-0255">Endonuclease</keyword>
<reference evidence="8 9" key="1">
    <citation type="submission" date="2018-08" db="EMBL/GenBank/DDBJ databases">
        <title>Acidipila sp. 4G-K13, an acidobacterium isolated from forest soil.</title>
        <authorList>
            <person name="Gao Z.-H."/>
            <person name="Qiu L.-H."/>
        </authorList>
    </citation>
    <scope>NUCLEOTIDE SEQUENCE [LARGE SCALE GENOMIC DNA]</scope>
    <source>
        <strain evidence="8 9">4G-K13</strain>
    </source>
</reference>
<evidence type="ECO:0000256" key="1">
    <source>
        <dbReference type="ARBA" id="ARBA00006620"/>
    </source>
</evidence>
<organism evidence="8 9">
    <name type="scientific">Paracidobacterium acidisoli</name>
    <dbReference type="NCBI Taxonomy" id="2303751"/>
    <lineage>
        <taxon>Bacteria</taxon>
        <taxon>Pseudomonadati</taxon>
        <taxon>Acidobacteriota</taxon>
        <taxon>Terriglobia</taxon>
        <taxon>Terriglobales</taxon>
        <taxon>Acidobacteriaceae</taxon>
        <taxon>Paracidobacterium</taxon>
    </lineage>
</organism>
<accession>A0A372IPJ4</accession>
<dbReference type="AlphaFoldDB" id="A0A372IPJ4"/>
<proteinExistence type="inferred from homology"/>
<evidence type="ECO:0000256" key="6">
    <source>
        <dbReference type="ARBA" id="ARBA00022884"/>
    </source>
</evidence>
<protein>
    <submittedName>
        <fullName evidence="8">Type II toxin-antitoxin system HicA family toxin</fullName>
    </submittedName>
</protein>
<dbReference type="InterPro" id="IPR012933">
    <property type="entry name" value="HicA_mRNA_interferase"/>
</dbReference>
<dbReference type="EMBL" id="QVQT01000003">
    <property type="protein sequence ID" value="RFU16804.1"/>
    <property type="molecule type" value="Genomic_DNA"/>
</dbReference>
<dbReference type="Proteomes" id="UP000264702">
    <property type="component" value="Unassembled WGS sequence"/>
</dbReference>
<keyword evidence="7" id="KW-0346">Stress response</keyword>
<keyword evidence="9" id="KW-1185">Reference proteome</keyword>
<keyword evidence="5" id="KW-0378">Hydrolase</keyword>
<dbReference type="Pfam" id="PF07927">
    <property type="entry name" value="HicA_toxin"/>
    <property type="match status" value="1"/>
</dbReference>
<dbReference type="RefSeq" id="WP_117298972.1">
    <property type="nucleotide sequence ID" value="NZ_QVQT02000003.1"/>
</dbReference>
<sequence>MKVRDVIQLIEQDGWYQVTQRGSHRQFKHPSKPGKVTIAGHPSADMAKGTFSNILKQAGLK</sequence>
<dbReference type="OrthoDB" id="9811409at2"/>
<comment type="similarity">
    <text evidence="1">Belongs to the HicA mRNA interferase family.</text>
</comment>
<keyword evidence="2" id="KW-1277">Toxin-antitoxin system</keyword>
<keyword evidence="6" id="KW-0694">RNA-binding</keyword>
<dbReference type="InterPro" id="IPR038570">
    <property type="entry name" value="HicA_sf"/>
</dbReference>
<dbReference type="Gene3D" id="3.30.920.30">
    <property type="entry name" value="Hypothetical protein"/>
    <property type="match status" value="1"/>
</dbReference>
<dbReference type="PANTHER" id="PTHR34873:SF3">
    <property type="entry name" value="ADDICTION MODULE TOXIN, HICA FAMILY"/>
    <property type="match status" value="1"/>
</dbReference>
<gene>
    <name evidence="8" type="ORF">D0Y96_08635</name>
</gene>
<dbReference type="GO" id="GO:0003729">
    <property type="term" value="F:mRNA binding"/>
    <property type="evidence" value="ECO:0007669"/>
    <property type="project" value="InterPro"/>
</dbReference>
<evidence type="ECO:0000256" key="2">
    <source>
        <dbReference type="ARBA" id="ARBA00022649"/>
    </source>
</evidence>
<evidence type="ECO:0000313" key="9">
    <source>
        <dbReference type="Proteomes" id="UP000264702"/>
    </source>
</evidence>
<comment type="caution">
    <text evidence="8">The sequence shown here is derived from an EMBL/GenBank/DDBJ whole genome shotgun (WGS) entry which is preliminary data.</text>
</comment>
<dbReference type="GO" id="GO:0016787">
    <property type="term" value="F:hydrolase activity"/>
    <property type="evidence" value="ECO:0007669"/>
    <property type="project" value="UniProtKB-KW"/>
</dbReference>
<evidence type="ECO:0000256" key="5">
    <source>
        <dbReference type="ARBA" id="ARBA00022801"/>
    </source>
</evidence>